<evidence type="ECO:0000313" key="4">
    <source>
        <dbReference type="Proteomes" id="UP001174909"/>
    </source>
</evidence>
<evidence type="ECO:0000313" key="3">
    <source>
        <dbReference type="EMBL" id="CAI8011346.1"/>
    </source>
</evidence>
<feature type="compositionally biased region" description="Basic and acidic residues" evidence="1">
    <location>
        <begin position="185"/>
        <end position="198"/>
    </location>
</feature>
<evidence type="ECO:0000259" key="2">
    <source>
        <dbReference type="Pfam" id="PF23735"/>
    </source>
</evidence>
<feature type="domain" description="Kinesin-like protein KIF6/9 C-terminal" evidence="2">
    <location>
        <begin position="185"/>
        <end position="238"/>
    </location>
</feature>
<gene>
    <name evidence="3" type="ORF">GBAR_LOCUS7339</name>
</gene>
<comment type="caution">
    <text evidence="3">The sequence shown here is derived from an EMBL/GenBank/DDBJ whole genome shotgun (WGS) entry which is preliminary data.</text>
</comment>
<dbReference type="AlphaFoldDB" id="A0AA35RJD7"/>
<name>A0AA35RJD7_GEOBA</name>
<proteinExistence type="predicted"/>
<reference evidence="3" key="1">
    <citation type="submission" date="2023-03" db="EMBL/GenBank/DDBJ databases">
        <authorList>
            <person name="Steffen K."/>
            <person name="Cardenas P."/>
        </authorList>
    </citation>
    <scope>NUCLEOTIDE SEQUENCE</scope>
</reference>
<protein>
    <submittedName>
        <fullName evidence="3">Kinesin-like protein KIF9</fullName>
    </submittedName>
</protein>
<dbReference type="EMBL" id="CASHTH010001097">
    <property type="protein sequence ID" value="CAI8011346.1"/>
    <property type="molecule type" value="Genomic_DNA"/>
</dbReference>
<dbReference type="Proteomes" id="UP001174909">
    <property type="component" value="Unassembled WGS sequence"/>
</dbReference>
<dbReference type="InterPro" id="IPR056524">
    <property type="entry name" value="KIF6/9_C"/>
</dbReference>
<dbReference type="Pfam" id="PF23735">
    <property type="entry name" value="KIF9"/>
    <property type="match status" value="1"/>
</dbReference>
<accession>A0AA35RJD7</accession>
<evidence type="ECO:0000256" key="1">
    <source>
        <dbReference type="SAM" id="MobiDB-lite"/>
    </source>
</evidence>
<feature type="compositionally biased region" description="Basic and acidic residues" evidence="1">
    <location>
        <begin position="139"/>
        <end position="156"/>
    </location>
</feature>
<sequence>MHNTMLNRRSVSYDTLSELEVEEIRQQVESFLNGTLPDIELVSVKQVKEVFEQFKAITLSRDGGVQSSSEGRGTSGKTEPVPHSASRTKRESKVQSGAGVVAETAGETEGVGLGLGIAPASLKHPTSAAVAVRKSKVASKTDTKSKESKLSTKRTESPAPSLAADEEGAPSEIGGQSTRPSTPPPKEEAFEEFKRQRGSEINQVFLDNKATLSRKKKEVIELSATINTIKKKVDEVKDCSLNA</sequence>
<organism evidence="3 4">
    <name type="scientific">Geodia barretti</name>
    <name type="common">Barrett's horny sponge</name>
    <dbReference type="NCBI Taxonomy" id="519541"/>
    <lineage>
        <taxon>Eukaryota</taxon>
        <taxon>Metazoa</taxon>
        <taxon>Porifera</taxon>
        <taxon>Demospongiae</taxon>
        <taxon>Heteroscleromorpha</taxon>
        <taxon>Tetractinellida</taxon>
        <taxon>Astrophorina</taxon>
        <taxon>Geodiidae</taxon>
        <taxon>Geodia</taxon>
    </lineage>
</organism>
<feature type="compositionally biased region" description="Polar residues" evidence="1">
    <location>
        <begin position="65"/>
        <end position="77"/>
    </location>
</feature>
<feature type="region of interest" description="Disordered" evidence="1">
    <location>
        <begin position="129"/>
        <end position="198"/>
    </location>
</feature>
<feature type="region of interest" description="Disordered" evidence="1">
    <location>
        <begin position="61"/>
        <end position="101"/>
    </location>
</feature>
<keyword evidence="4" id="KW-1185">Reference proteome</keyword>